<dbReference type="GO" id="GO:0016787">
    <property type="term" value="F:hydrolase activity"/>
    <property type="evidence" value="ECO:0007669"/>
    <property type="project" value="UniProtKB-KW"/>
</dbReference>
<protein>
    <submittedName>
        <fullName evidence="9">Uncharacterized protein</fullName>
    </submittedName>
</protein>
<evidence type="ECO:0000256" key="2">
    <source>
        <dbReference type="ARBA" id="ARBA00009559"/>
    </source>
</evidence>
<dbReference type="InterPro" id="IPR026071">
    <property type="entry name" value="Glyco_Hydrolase_99"/>
</dbReference>
<evidence type="ECO:0000256" key="4">
    <source>
        <dbReference type="ARBA" id="ARBA00022801"/>
    </source>
</evidence>
<reference evidence="9 10" key="1">
    <citation type="submission" date="2024-10" db="EMBL/GenBank/DDBJ databases">
        <title>Updated reference genomes for cyclostephanoid diatoms.</title>
        <authorList>
            <person name="Roberts W.R."/>
            <person name="Alverson A.J."/>
        </authorList>
    </citation>
    <scope>NUCLEOTIDE SEQUENCE [LARGE SCALE GENOMIC DNA]</scope>
    <source>
        <strain evidence="9 10">AJA276-08</strain>
    </source>
</reference>
<dbReference type="Proteomes" id="UP001530315">
    <property type="component" value="Unassembled WGS sequence"/>
</dbReference>
<comment type="similarity">
    <text evidence="2">Belongs to the glycosyl hydrolase 99 family.</text>
</comment>
<keyword evidence="8" id="KW-0472">Membrane</keyword>
<accession>A0ABD3MZC0</accession>
<dbReference type="GO" id="GO:0000139">
    <property type="term" value="C:Golgi membrane"/>
    <property type="evidence" value="ECO:0007669"/>
    <property type="project" value="UniProtKB-SubCell"/>
</dbReference>
<evidence type="ECO:0000256" key="3">
    <source>
        <dbReference type="ARBA" id="ARBA00022692"/>
    </source>
</evidence>
<proteinExistence type="inferred from homology"/>
<keyword evidence="6" id="KW-1133">Transmembrane helix</keyword>
<keyword evidence="3" id="KW-0812">Transmembrane</keyword>
<sequence>MIMATFSFLPLEYRPFHHQIIITHQTVKTKIAPSKQFLFLAFYYPWYVAGEKFWSQYGQDLRPLLGHYGSDQISVAERHIEMAVRGGIDSFVVTWTKRNSPRASNFLNATLKASNVDKIKFVMLYESLGALAGDGDFANGALDTFVEDMVFFKDTYFDHPSYLHINGRPVVYVYLTRYWKNFDTTMLHTINNKVGRNILIIADNPYFGNNISPHTSPYGIRDNSSVFEVYNSYNMYTFPNVRLGESAVDYMFRDALPIYQSWSKETVFFPSVLPKYHDFREGHKPLVGDVAGLMQQLQVFACLPRPVWYQNEFPNLMFITSFNEWWEGTSIEPDGEDKYGYKFLDAIKLFKDSEVVCQENQTNVSTLVLKA</sequence>
<evidence type="ECO:0000313" key="10">
    <source>
        <dbReference type="Proteomes" id="UP001530315"/>
    </source>
</evidence>
<keyword evidence="10" id="KW-1185">Reference proteome</keyword>
<evidence type="ECO:0000256" key="1">
    <source>
        <dbReference type="ARBA" id="ARBA00004323"/>
    </source>
</evidence>
<keyword evidence="4" id="KW-0378">Hydrolase</keyword>
<keyword evidence="5" id="KW-0735">Signal-anchor</keyword>
<gene>
    <name evidence="9" type="ORF">ACHAW5_001957</name>
</gene>
<dbReference type="AlphaFoldDB" id="A0ABD3MZC0"/>
<dbReference type="EMBL" id="JALLAZ020001661">
    <property type="protein sequence ID" value="KAL3769225.1"/>
    <property type="molecule type" value="Genomic_DNA"/>
</dbReference>
<evidence type="ECO:0000256" key="5">
    <source>
        <dbReference type="ARBA" id="ARBA00022968"/>
    </source>
</evidence>
<evidence type="ECO:0000256" key="6">
    <source>
        <dbReference type="ARBA" id="ARBA00022989"/>
    </source>
</evidence>
<name>A0ABD3MZC0_9STRA</name>
<evidence type="ECO:0000256" key="8">
    <source>
        <dbReference type="ARBA" id="ARBA00023136"/>
    </source>
</evidence>
<keyword evidence="7" id="KW-0333">Golgi apparatus</keyword>
<dbReference type="Gene3D" id="3.20.20.80">
    <property type="entry name" value="Glycosidases"/>
    <property type="match status" value="1"/>
</dbReference>
<evidence type="ECO:0000313" key="9">
    <source>
        <dbReference type="EMBL" id="KAL3769225.1"/>
    </source>
</evidence>
<organism evidence="9 10">
    <name type="scientific">Stephanodiscus triporus</name>
    <dbReference type="NCBI Taxonomy" id="2934178"/>
    <lineage>
        <taxon>Eukaryota</taxon>
        <taxon>Sar</taxon>
        <taxon>Stramenopiles</taxon>
        <taxon>Ochrophyta</taxon>
        <taxon>Bacillariophyta</taxon>
        <taxon>Coscinodiscophyceae</taxon>
        <taxon>Thalassiosirophycidae</taxon>
        <taxon>Stephanodiscales</taxon>
        <taxon>Stephanodiscaceae</taxon>
        <taxon>Stephanodiscus</taxon>
    </lineage>
</organism>
<comment type="subcellular location">
    <subcellularLocation>
        <location evidence="1">Golgi apparatus membrane</location>
        <topology evidence="1">Single-pass type II membrane protein</topology>
    </subcellularLocation>
</comment>
<evidence type="ECO:0000256" key="7">
    <source>
        <dbReference type="ARBA" id="ARBA00023034"/>
    </source>
</evidence>
<comment type="caution">
    <text evidence="9">The sequence shown here is derived from an EMBL/GenBank/DDBJ whole genome shotgun (WGS) entry which is preliminary data.</text>
</comment>
<dbReference type="Pfam" id="PF16317">
    <property type="entry name" value="Glyco_hydro_99"/>
    <property type="match status" value="1"/>
</dbReference>